<dbReference type="Pfam" id="PF01569">
    <property type="entry name" value="PAP2"/>
    <property type="match status" value="1"/>
</dbReference>
<evidence type="ECO:0000259" key="3">
    <source>
        <dbReference type="Pfam" id="PF01569"/>
    </source>
</evidence>
<evidence type="ECO:0000313" key="5">
    <source>
        <dbReference type="Proteomes" id="UP001163203"/>
    </source>
</evidence>
<keyword evidence="2" id="KW-1133">Transmembrane helix</keyword>
<dbReference type="SUPFAM" id="SSF48317">
    <property type="entry name" value="Acid phosphatase/Vanadium-dependent haloperoxidase"/>
    <property type="match status" value="1"/>
</dbReference>
<evidence type="ECO:0000256" key="1">
    <source>
        <dbReference type="SAM" id="MobiDB-lite"/>
    </source>
</evidence>
<proteinExistence type="predicted"/>
<reference evidence="4" key="1">
    <citation type="submission" date="2022-11" db="EMBL/GenBank/DDBJ databases">
        <authorList>
            <person name="Mo P."/>
        </authorList>
    </citation>
    <scope>NUCLEOTIDE SEQUENCE</scope>
    <source>
        <strain evidence="4">HUAS 11-8</strain>
    </source>
</reference>
<feature type="transmembrane region" description="Helical" evidence="2">
    <location>
        <begin position="166"/>
        <end position="187"/>
    </location>
</feature>
<dbReference type="InterPro" id="IPR000326">
    <property type="entry name" value="PAP2/HPO"/>
</dbReference>
<keyword evidence="2" id="KW-0812">Transmembrane</keyword>
<feature type="transmembrane region" description="Helical" evidence="2">
    <location>
        <begin position="110"/>
        <end position="131"/>
    </location>
</feature>
<dbReference type="EMBL" id="CP113836">
    <property type="protein sequence ID" value="WAL67667.1"/>
    <property type="molecule type" value="Genomic_DNA"/>
</dbReference>
<feature type="region of interest" description="Disordered" evidence="1">
    <location>
        <begin position="191"/>
        <end position="216"/>
    </location>
</feature>
<keyword evidence="5" id="KW-1185">Reference proteome</keyword>
<name>A0ABY7B5Q3_9PSEU</name>
<accession>A0ABY7B5Q3</accession>
<feature type="transmembrane region" description="Helical" evidence="2">
    <location>
        <begin position="81"/>
        <end position="98"/>
    </location>
</feature>
<evidence type="ECO:0000256" key="2">
    <source>
        <dbReference type="SAM" id="Phobius"/>
    </source>
</evidence>
<feature type="transmembrane region" description="Helical" evidence="2">
    <location>
        <begin position="58"/>
        <end position="74"/>
    </location>
</feature>
<feature type="compositionally biased region" description="Low complexity" evidence="1">
    <location>
        <begin position="207"/>
        <end position="216"/>
    </location>
</feature>
<evidence type="ECO:0000313" key="4">
    <source>
        <dbReference type="EMBL" id="WAL67667.1"/>
    </source>
</evidence>
<keyword evidence="2" id="KW-0472">Membrane</keyword>
<protein>
    <submittedName>
        <fullName evidence="4">Phosphatase PAP2 family protein</fullName>
    </submittedName>
</protein>
<dbReference type="RefSeq" id="WP_268757761.1">
    <property type="nucleotide sequence ID" value="NZ_CP113836.1"/>
</dbReference>
<gene>
    <name evidence="4" type="ORF">ORV05_07760</name>
</gene>
<dbReference type="Gene3D" id="1.20.144.10">
    <property type="entry name" value="Phosphatidic acid phosphatase type 2/haloperoxidase"/>
    <property type="match status" value="1"/>
</dbReference>
<feature type="transmembrane region" description="Helical" evidence="2">
    <location>
        <begin position="138"/>
        <end position="160"/>
    </location>
</feature>
<organism evidence="4 5">
    <name type="scientific">Amycolatopsis cynarae</name>
    <dbReference type="NCBI Taxonomy" id="2995223"/>
    <lineage>
        <taxon>Bacteria</taxon>
        <taxon>Bacillati</taxon>
        <taxon>Actinomycetota</taxon>
        <taxon>Actinomycetes</taxon>
        <taxon>Pseudonocardiales</taxon>
        <taxon>Pseudonocardiaceae</taxon>
        <taxon>Amycolatopsis</taxon>
    </lineage>
</organism>
<dbReference type="InterPro" id="IPR036938">
    <property type="entry name" value="PAP2/HPO_sf"/>
</dbReference>
<dbReference type="Proteomes" id="UP001163203">
    <property type="component" value="Chromosome"/>
</dbReference>
<feature type="domain" description="Phosphatidic acid phosphatase type 2/haloperoxidase" evidence="3">
    <location>
        <begin position="110"/>
        <end position="182"/>
    </location>
</feature>
<sequence length="216" mass="21874">MRGKVAAGAALGTLGLGLWVGDGNAVTGPDRSLADAVTGGLARQHGLLELFVQPTEPYVLLPLIALMTLLCALGRHWRGALLCVAGTAIPVALNSWVLKPVFDRHLKDYLAYPSGHTVSLVAVLTVLVLLARPGTGRLVAGALAVLVTAVAGVGLVGLGYHYPIDVAGGALFAVAAVLGVSLSVSFLPVPRRAPERSDGSPPGGTSSGSPPATSPR</sequence>